<feature type="transmembrane region" description="Helical" evidence="2">
    <location>
        <begin position="327"/>
        <end position="354"/>
    </location>
</feature>
<protein>
    <recommendedName>
        <fullName evidence="7">FHA domain-containing protein</fullName>
    </recommendedName>
</protein>
<name>A0A6P2T3M6_BURL3</name>
<keyword evidence="2" id="KW-1133">Transmembrane helix</keyword>
<accession>A0A6P2T3M6</accession>
<evidence type="ECO:0008006" key="7">
    <source>
        <dbReference type="Google" id="ProtNLM"/>
    </source>
</evidence>
<keyword evidence="2" id="KW-0472">Membrane</keyword>
<evidence type="ECO:0000259" key="3">
    <source>
        <dbReference type="Pfam" id="PF00498"/>
    </source>
</evidence>
<evidence type="ECO:0000256" key="1">
    <source>
        <dbReference type="SAM" id="MobiDB-lite"/>
    </source>
</evidence>
<evidence type="ECO:0000313" key="6">
    <source>
        <dbReference type="Proteomes" id="UP000494218"/>
    </source>
</evidence>
<keyword evidence="2" id="KW-0812">Transmembrane</keyword>
<feature type="transmembrane region" description="Helical" evidence="2">
    <location>
        <begin position="12"/>
        <end position="30"/>
    </location>
</feature>
<evidence type="ECO:0000313" key="5">
    <source>
        <dbReference type="EMBL" id="VWC52151.1"/>
    </source>
</evidence>
<dbReference type="InterPro" id="IPR008984">
    <property type="entry name" value="SMAD_FHA_dom_sf"/>
</dbReference>
<dbReference type="Pfam" id="PF12801">
    <property type="entry name" value="Fer4_5"/>
    <property type="match status" value="1"/>
</dbReference>
<sequence>MFARTPEKSLVTVRAALFAAWIVLIVSLFWDPMTPTLTDPSATGSPFHVHGNGPSIQGHAPAAQNTYAMGARIWWTMIVPIIPLFLMVFGHETWRRVCPLSFASQIPRYLGWVRKASFVQRHSGKVIKTVAVIGRGKWLDRNALYVQMGLLYLGLTARLLFANADRHALAFLLLLVIAAAVTVGALWGGRTWCHYVCPINVVQKIYTEPRGLLESAPHVSGARLGQSACRISSPSGDQLACVGCTTSCSDIDLEGSYWDTVKRPIKRHVYYIFYGLICGFYGYYYLYAGNWDYYFSGYWTHETNQLSQFLDSGFFIAHRSIPIPKLIAAPLTLATCGASSLALGTVLEGLYRGVRHRMRRIPEAEIVNHCLSFTAFLSINTFYLFGGRPSLLMLPAPIARIIDVAIVILSSLWFFTAIHRTPFKYRQEALAASLLGQLKKLKVDVSRYMDGRSIDDLQPDEVYVLSKVLPAYTREQKVIAYKRILDEMISQQKTTSAAGLQVLHDLRGEMGISTEEHARLIDELGHDHAMELDPSVVSARERAQSVANYARLIASAICKRIELGDTFDTAFAHAEFQDMIRMLRPSLQIEDEEHKAALTHVRAASGALEMRVTALNEQLMILASAKLAVFSNEAIVRLSNPLVSALRVVLSARTVAVLRAMLSLLRAVGPTDITHGAASTCARLFTDTFVDVMMEPAGEQLALTWKDALDASLINAIVGVLSDDETHAEPLPAAATSIPTLVRCLHSLANDGEPLHCAIAAFALAKLDRNEALNWRQELLAERSDLAQQWLVAEVMETISRGMQAGPEQVAGRAPIVITVQGPQAGITRAAQPGSAPQPRHDTCYTFDSLSIRIGSDRDNDLYLPEVGVAPQHFLAHIQGARVVGGPLGGETAWLNGLPIEQEAVIRSGDVITLTPDLPPVCTLIFVVPAYDLPYTEVHLNTVTKLSALFASGGQFRRNARSLEAAGDIARRATVRRYPRNTVFTPETLQANESYILATGSLRQIAAHREYAAIEEASHDEASHSAGTLASDNKPAPTEMRDDASDAQDIVSAPARMDFEDMGDDAMKRYLVVSAYADLVVWQEAGGGQDAVAAK</sequence>
<organism evidence="5 6">
    <name type="scientific">Burkholderia lata (strain ATCC 17760 / DSM 23089 / LMG 22485 / NCIMB 9086 / R18194 / 383)</name>
    <dbReference type="NCBI Taxonomy" id="482957"/>
    <lineage>
        <taxon>Bacteria</taxon>
        <taxon>Pseudomonadati</taxon>
        <taxon>Pseudomonadota</taxon>
        <taxon>Betaproteobacteria</taxon>
        <taxon>Burkholderiales</taxon>
        <taxon>Burkholderiaceae</taxon>
        <taxon>Burkholderia</taxon>
        <taxon>Burkholderia cepacia complex</taxon>
    </lineage>
</organism>
<dbReference type="Proteomes" id="UP000494218">
    <property type="component" value="Unassembled WGS sequence"/>
</dbReference>
<evidence type="ECO:0000256" key="2">
    <source>
        <dbReference type="SAM" id="Phobius"/>
    </source>
</evidence>
<dbReference type="InterPro" id="IPR017896">
    <property type="entry name" value="4Fe4S_Fe-S-bd"/>
</dbReference>
<dbReference type="CDD" id="cd00060">
    <property type="entry name" value="FHA"/>
    <property type="match status" value="1"/>
</dbReference>
<dbReference type="Pfam" id="PF00498">
    <property type="entry name" value="FHA"/>
    <property type="match status" value="1"/>
</dbReference>
<feature type="transmembrane region" description="Helical" evidence="2">
    <location>
        <begin position="167"/>
        <end position="187"/>
    </location>
</feature>
<gene>
    <name evidence="5" type="ORF">BLA23254_07978</name>
</gene>
<feature type="domain" description="4Fe-4S ferredoxin-type" evidence="4">
    <location>
        <begin position="172"/>
        <end position="207"/>
    </location>
</feature>
<feature type="transmembrane region" description="Helical" evidence="2">
    <location>
        <begin position="143"/>
        <end position="161"/>
    </location>
</feature>
<dbReference type="Gene3D" id="2.60.200.20">
    <property type="match status" value="1"/>
</dbReference>
<feature type="region of interest" description="Disordered" evidence="1">
    <location>
        <begin position="1018"/>
        <end position="1048"/>
    </location>
</feature>
<feature type="transmembrane region" description="Helical" evidence="2">
    <location>
        <begin position="269"/>
        <end position="287"/>
    </location>
</feature>
<feature type="domain" description="FHA" evidence="3">
    <location>
        <begin position="852"/>
        <end position="914"/>
    </location>
</feature>
<dbReference type="SUPFAM" id="SSF49879">
    <property type="entry name" value="SMAD/FHA domain"/>
    <property type="match status" value="1"/>
</dbReference>
<feature type="transmembrane region" description="Helical" evidence="2">
    <location>
        <begin position="73"/>
        <end position="90"/>
    </location>
</feature>
<dbReference type="InterPro" id="IPR000253">
    <property type="entry name" value="FHA_dom"/>
</dbReference>
<dbReference type="RefSeq" id="WP_175035852.1">
    <property type="nucleotide sequence ID" value="NZ_CABVPW010000082.1"/>
</dbReference>
<feature type="transmembrane region" description="Helical" evidence="2">
    <location>
        <begin position="366"/>
        <end position="386"/>
    </location>
</feature>
<dbReference type="EMBL" id="CABVPW010000082">
    <property type="protein sequence ID" value="VWC52151.1"/>
    <property type="molecule type" value="Genomic_DNA"/>
</dbReference>
<reference evidence="5 6" key="1">
    <citation type="submission" date="2019-09" db="EMBL/GenBank/DDBJ databases">
        <authorList>
            <person name="Depoorter E."/>
        </authorList>
    </citation>
    <scope>NUCLEOTIDE SEQUENCE [LARGE SCALE GENOMIC DNA]</scope>
    <source>
        <strain evidence="5">LMG 23254</strain>
    </source>
</reference>
<proteinExistence type="predicted"/>
<evidence type="ECO:0000259" key="4">
    <source>
        <dbReference type="Pfam" id="PF12801"/>
    </source>
</evidence>
<dbReference type="AlphaFoldDB" id="A0A6P2T3M6"/>